<proteinExistence type="predicted"/>
<gene>
    <name evidence="5" type="ORF">BLA29_001131</name>
</gene>
<reference evidence="5 6" key="1">
    <citation type="submission" date="2017-03" db="EMBL/GenBank/DDBJ databases">
        <title>Genome Survey of Euroglyphus maynei.</title>
        <authorList>
            <person name="Arlian L.G."/>
            <person name="Morgan M.S."/>
            <person name="Rider S.D."/>
        </authorList>
    </citation>
    <scope>NUCLEOTIDE SEQUENCE [LARGE SCALE GENOMIC DNA]</scope>
    <source>
        <strain evidence="5">Arlian Lab</strain>
        <tissue evidence="5">Whole body</tissue>
    </source>
</reference>
<dbReference type="InterPro" id="IPR019326">
    <property type="entry name" value="NDNF"/>
</dbReference>
<keyword evidence="3" id="KW-0677">Repeat</keyword>
<comment type="caution">
    <text evidence="5">The sequence shown here is derived from an EMBL/GenBank/DDBJ whole genome shotgun (WGS) entry which is preliminary data.</text>
</comment>
<evidence type="ECO:0000256" key="1">
    <source>
        <dbReference type="ARBA" id="ARBA00004613"/>
    </source>
</evidence>
<dbReference type="Proteomes" id="UP000194236">
    <property type="component" value="Unassembled WGS sequence"/>
</dbReference>
<dbReference type="PANTHER" id="PTHR14619:SF3">
    <property type="entry name" value="PROTEIN NDNF"/>
    <property type="match status" value="1"/>
</dbReference>
<evidence type="ECO:0000313" key="6">
    <source>
        <dbReference type="Proteomes" id="UP000194236"/>
    </source>
</evidence>
<dbReference type="InterPro" id="IPR045805">
    <property type="entry name" value="NDNF_C"/>
</dbReference>
<protein>
    <recommendedName>
        <fullName evidence="4">Protein NDNF C-terminal domain-containing protein</fullName>
    </recommendedName>
</protein>
<dbReference type="PANTHER" id="PTHR14619">
    <property type="entry name" value="NEURON-DERIVED NEUROTROPHIC FACTOR"/>
    <property type="match status" value="1"/>
</dbReference>
<sequence>MQSRSMILLATNSLTKFPFPRLPSDKSIRVMETLKQCDSVTLVWNASPDDRVTYCILQRDAKYGHGFEESKHLCQKIKPPTINRRSSNANNTYDDNDNDIDEILNDRYLNEHSYPTRRVLCRRYRTQKRINNDLIMQQIKKLQPGRQYIFTITIKGRKNQLNYEQIYVDTKHKYFLPH</sequence>
<evidence type="ECO:0000256" key="3">
    <source>
        <dbReference type="ARBA" id="ARBA00022737"/>
    </source>
</evidence>
<evidence type="ECO:0000259" key="4">
    <source>
        <dbReference type="Pfam" id="PF19433"/>
    </source>
</evidence>
<feature type="domain" description="Protein NDNF C-terminal" evidence="4">
    <location>
        <begin position="5"/>
        <end position="81"/>
    </location>
</feature>
<accession>A0A1Y3B269</accession>
<keyword evidence="6" id="KW-1185">Reference proteome</keyword>
<comment type="subcellular location">
    <subcellularLocation>
        <location evidence="1">Secreted</location>
    </subcellularLocation>
</comment>
<keyword evidence="2" id="KW-0964">Secreted</keyword>
<evidence type="ECO:0000313" key="5">
    <source>
        <dbReference type="EMBL" id="OTF74078.1"/>
    </source>
</evidence>
<dbReference type="AlphaFoldDB" id="A0A1Y3B269"/>
<organism evidence="5 6">
    <name type="scientific">Euroglyphus maynei</name>
    <name type="common">Mayne's house dust mite</name>
    <dbReference type="NCBI Taxonomy" id="6958"/>
    <lineage>
        <taxon>Eukaryota</taxon>
        <taxon>Metazoa</taxon>
        <taxon>Ecdysozoa</taxon>
        <taxon>Arthropoda</taxon>
        <taxon>Chelicerata</taxon>
        <taxon>Arachnida</taxon>
        <taxon>Acari</taxon>
        <taxon>Acariformes</taxon>
        <taxon>Sarcoptiformes</taxon>
        <taxon>Astigmata</taxon>
        <taxon>Psoroptidia</taxon>
        <taxon>Analgoidea</taxon>
        <taxon>Pyroglyphidae</taxon>
        <taxon>Pyroglyphinae</taxon>
        <taxon>Euroglyphus</taxon>
    </lineage>
</organism>
<name>A0A1Y3B269_EURMA</name>
<dbReference type="Pfam" id="PF19433">
    <property type="entry name" value="NDNF_C"/>
    <property type="match status" value="1"/>
</dbReference>
<dbReference type="GO" id="GO:0005576">
    <property type="term" value="C:extracellular region"/>
    <property type="evidence" value="ECO:0007669"/>
    <property type="project" value="UniProtKB-SubCell"/>
</dbReference>
<dbReference type="EMBL" id="MUJZ01048771">
    <property type="protein sequence ID" value="OTF74078.1"/>
    <property type="molecule type" value="Genomic_DNA"/>
</dbReference>
<dbReference type="OrthoDB" id="9872501at2759"/>
<evidence type="ECO:0000256" key="2">
    <source>
        <dbReference type="ARBA" id="ARBA00022525"/>
    </source>
</evidence>